<dbReference type="PANTHER" id="PTHR43706">
    <property type="entry name" value="NADH DEHYDROGENASE"/>
    <property type="match status" value="1"/>
</dbReference>
<evidence type="ECO:0000256" key="7">
    <source>
        <dbReference type="ARBA" id="ARBA00047599"/>
    </source>
</evidence>
<dbReference type="SUPFAM" id="SSF51905">
    <property type="entry name" value="FAD/NAD(P)-binding domain"/>
    <property type="match status" value="1"/>
</dbReference>
<keyword evidence="10" id="KW-1185">Reference proteome</keyword>
<dbReference type="EC" id="1.6.5.9" evidence="2"/>
<evidence type="ECO:0000256" key="3">
    <source>
        <dbReference type="ARBA" id="ARBA00022630"/>
    </source>
</evidence>
<evidence type="ECO:0000256" key="6">
    <source>
        <dbReference type="ARBA" id="ARBA00023027"/>
    </source>
</evidence>
<protein>
    <recommendedName>
        <fullName evidence="2">NADH:ubiquinone reductase (non-electrogenic)</fullName>
        <ecNumber evidence="2">1.6.5.9</ecNumber>
    </recommendedName>
</protein>
<evidence type="ECO:0000256" key="1">
    <source>
        <dbReference type="ARBA" id="ARBA00005272"/>
    </source>
</evidence>
<dbReference type="RefSeq" id="WP_129274416.1">
    <property type="nucleotide sequence ID" value="NZ_MZXW01000047.1"/>
</dbReference>
<name>A0A4Q1USQ4_9BRAD</name>
<keyword evidence="4" id="KW-0274">FAD</keyword>
<dbReference type="PRINTS" id="PR00368">
    <property type="entry name" value="FADPNR"/>
</dbReference>
<dbReference type="Pfam" id="PF07992">
    <property type="entry name" value="Pyr_redox_2"/>
    <property type="match status" value="1"/>
</dbReference>
<dbReference type="InterPro" id="IPR045024">
    <property type="entry name" value="NDH-2"/>
</dbReference>
<accession>A0A4Q1USQ4</accession>
<dbReference type="OrthoDB" id="9781621at2"/>
<comment type="caution">
    <text evidence="9">The sequence shown here is derived from an EMBL/GenBank/DDBJ whole genome shotgun (WGS) entry which is preliminary data.</text>
</comment>
<keyword evidence="5" id="KW-0560">Oxidoreductase</keyword>
<gene>
    <name evidence="9" type="ORF">B5V03_31870</name>
</gene>
<evidence type="ECO:0000313" key="9">
    <source>
        <dbReference type="EMBL" id="RXT37846.1"/>
    </source>
</evidence>
<dbReference type="AlphaFoldDB" id="A0A4Q1USQ4"/>
<keyword evidence="6" id="KW-0520">NAD</keyword>
<organism evidence="9 10">
    <name type="scientific">Bradyrhizobium betae</name>
    <dbReference type="NCBI Taxonomy" id="244734"/>
    <lineage>
        <taxon>Bacteria</taxon>
        <taxon>Pseudomonadati</taxon>
        <taxon>Pseudomonadota</taxon>
        <taxon>Alphaproteobacteria</taxon>
        <taxon>Hyphomicrobiales</taxon>
        <taxon>Nitrobacteraceae</taxon>
        <taxon>Bradyrhizobium</taxon>
    </lineage>
</organism>
<feature type="domain" description="FAD/NAD(P)-binding" evidence="8">
    <location>
        <begin position="25"/>
        <end position="345"/>
    </location>
</feature>
<evidence type="ECO:0000256" key="2">
    <source>
        <dbReference type="ARBA" id="ARBA00012637"/>
    </source>
</evidence>
<proteinExistence type="inferred from homology"/>
<evidence type="ECO:0000313" key="10">
    <source>
        <dbReference type="Proteomes" id="UP000290819"/>
    </source>
</evidence>
<dbReference type="EMBL" id="MZXW01000047">
    <property type="protein sequence ID" value="RXT37846.1"/>
    <property type="molecule type" value="Genomic_DNA"/>
</dbReference>
<comment type="similarity">
    <text evidence="1">Belongs to the NADH dehydrogenase family.</text>
</comment>
<keyword evidence="3" id="KW-0285">Flavoprotein</keyword>
<reference evidence="9 10" key="1">
    <citation type="submission" date="2017-03" db="EMBL/GenBank/DDBJ databases">
        <authorList>
            <person name="Safronova V.I."/>
            <person name="Sazanova A.L."/>
            <person name="Chirak E.R."/>
        </authorList>
    </citation>
    <scope>NUCLEOTIDE SEQUENCE [LARGE SCALE GENOMIC DNA]</scope>
    <source>
        <strain evidence="9 10">Opo-243</strain>
    </source>
</reference>
<dbReference type="PANTHER" id="PTHR43706:SF47">
    <property type="entry name" value="EXTERNAL NADH-UBIQUINONE OXIDOREDUCTASE 1, MITOCHONDRIAL-RELATED"/>
    <property type="match status" value="1"/>
</dbReference>
<dbReference type="InterPro" id="IPR036188">
    <property type="entry name" value="FAD/NAD-bd_sf"/>
</dbReference>
<dbReference type="GO" id="GO:0050136">
    <property type="term" value="F:NADH dehydrogenase (quinone) (non-electrogenic) activity"/>
    <property type="evidence" value="ECO:0007669"/>
    <property type="project" value="UniProtKB-EC"/>
</dbReference>
<dbReference type="InterPro" id="IPR023753">
    <property type="entry name" value="FAD/NAD-binding_dom"/>
</dbReference>
<evidence type="ECO:0000256" key="4">
    <source>
        <dbReference type="ARBA" id="ARBA00022827"/>
    </source>
</evidence>
<dbReference type="Gene3D" id="3.50.50.100">
    <property type="match status" value="1"/>
</dbReference>
<evidence type="ECO:0000259" key="8">
    <source>
        <dbReference type="Pfam" id="PF07992"/>
    </source>
</evidence>
<dbReference type="Proteomes" id="UP000290819">
    <property type="component" value="Unassembled WGS sequence"/>
</dbReference>
<evidence type="ECO:0000256" key="5">
    <source>
        <dbReference type="ARBA" id="ARBA00023002"/>
    </source>
</evidence>
<comment type="catalytic activity">
    <reaction evidence="7">
        <text>a quinone + NADH + H(+) = a quinol + NAD(+)</text>
        <dbReference type="Rhea" id="RHEA:46160"/>
        <dbReference type="ChEBI" id="CHEBI:15378"/>
        <dbReference type="ChEBI" id="CHEBI:24646"/>
        <dbReference type="ChEBI" id="CHEBI:57540"/>
        <dbReference type="ChEBI" id="CHEBI:57945"/>
        <dbReference type="ChEBI" id="CHEBI:132124"/>
        <dbReference type="EC" id="1.6.5.9"/>
    </reaction>
</comment>
<dbReference type="PRINTS" id="PR00469">
    <property type="entry name" value="PNDRDTASEII"/>
</dbReference>
<sequence length="445" mass="48355">MTTILTKSFPQDKQPLTKPAPGKKRVLIVGGGFAGIAAARALKRTDVEIRLIDRRNHHIFQPLLYQVATAVLAPSEIAAPIRQLEAKQKNLSVLLAEIRGINLATRIVEVACPGIGSRKLEYDFLVIATGMRPSYFGHDEFARFAPGLKSLNDAETIRAKILSAFELAESTDDEKERARQMTFVLVGAGPTGVELAASIAQLVSVTLRNNFRKIDPAKSRIVLLDGGTRILPTFAESLARKAANRLTKLGVEVSTGVKVEKVDDQGVIAAGNRIPAATVLWTAGVSASPVVKMLGTQTDRAGRAFVGAFMDIPEAPNVFVAGDAATMTQDGHPVPGVAQAAIQQGRFVGHVIANRVRGRNDGRPFRYRNKGNMAVVGKNFAILEAGYLRSSGFVTWWVWAALHVLALPQLQNRFRVQTQWFWSYLSGQRSSRLISEGPRSSSSQQ</sequence>